<organism evidence="1 2">
    <name type="scientific">Candidatus Nealsonbacteria bacterium CG23_combo_of_CG06-09_8_20_14_all_37_18</name>
    <dbReference type="NCBI Taxonomy" id="1974720"/>
    <lineage>
        <taxon>Bacteria</taxon>
        <taxon>Candidatus Nealsoniibacteriota</taxon>
    </lineage>
</organism>
<dbReference type="SUPFAM" id="SSF51735">
    <property type="entry name" value="NAD(P)-binding Rossmann-fold domains"/>
    <property type="match status" value="1"/>
</dbReference>
<dbReference type="InterPro" id="IPR052199">
    <property type="entry name" value="MIPS"/>
</dbReference>
<reference evidence="1 2" key="1">
    <citation type="submission" date="2017-09" db="EMBL/GenBank/DDBJ databases">
        <title>Depth-based differentiation of microbial function through sediment-hosted aquifers and enrichment of novel symbionts in the deep terrestrial subsurface.</title>
        <authorList>
            <person name="Probst A.J."/>
            <person name="Ladd B."/>
            <person name="Jarett J.K."/>
            <person name="Geller-Mcgrath D.E."/>
            <person name="Sieber C.M."/>
            <person name="Emerson J.B."/>
            <person name="Anantharaman K."/>
            <person name="Thomas B.C."/>
            <person name="Malmstrom R."/>
            <person name="Stieglmeier M."/>
            <person name="Klingl A."/>
            <person name="Woyke T."/>
            <person name="Ryan C.M."/>
            <person name="Banfield J.F."/>
        </authorList>
    </citation>
    <scope>NUCLEOTIDE SEQUENCE [LARGE SCALE GENOMIC DNA]</scope>
    <source>
        <strain evidence="1">CG23_combo_of_CG06-09_8_20_14_all_37_18</strain>
    </source>
</reference>
<accession>A0A2G9YZB4</accession>
<dbReference type="GO" id="GO:0004512">
    <property type="term" value="F:inositol-3-phosphate synthase activity"/>
    <property type="evidence" value="ECO:0007669"/>
    <property type="project" value="TreeGrafter"/>
</dbReference>
<gene>
    <name evidence="1" type="ORF">COX35_00065</name>
</gene>
<dbReference type="GO" id="GO:0006021">
    <property type="term" value="P:inositol biosynthetic process"/>
    <property type="evidence" value="ECO:0007669"/>
    <property type="project" value="TreeGrafter"/>
</dbReference>
<name>A0A2G9YZB4_9BACT</name>
<dbReference type="EMBL" id="PCRQ01000002">
    <property type="protein sequence ID" value="PIP24557.1"/>
    <property type="molecule type" value="Genomic_DNA"/>
</dbReference>
<protein>
    <submittedName>
        <fullName evidence="1">Myo-inositol-1-phosphate synthase</fullName>
    </submittedName>
</protein>
<evidence type="ECO:0000313" key="1">
    <source>
        <dbReference type="EMBL" id="PIP24557.1"/>
    </source>
</evidence>
<dbReference type="PANTHER" id="PTHR43125">
    <property type="entry name" value="INOSITOL-3-PHOSPHATE SYNTHASE"/>
    <property type="match status" value="1"/>
</dbReference>
<dbReference type="Proteomes" id="UP000229952">
    <property type="component" value="Unassembled WGS sequence"/>
</dbReference>
<evidence type="ECO:0000313" key="2">
    <source>
        <dbReference type="Proteomes" id="UP000229952"/>
    </source>
</evidence>
<dbReference type="PANTHER" id="PTHR43125:SF1">
    <property type="entry name" value="INOSITOL-3-PHOSPHATE SYNTHASE"/>
    <property type="match status" value="1"/>
</dbReference>
<proteinExistence type="predicted"/>
<feature type="non-terminal residue" evidence="1">
    <location>
        <position position="184"/>
    </location>
</feature>
<dbReference type="Gene3D" id="3.40.50.720">
    <property type="entry name" value="NAD(P)-binding Rossmann-like Domain"/>
    <property type="match status" value="1"/>
</dbReference>
<sequence length="184" mass="20543">MSKKIRVGIIGVGNCFAGLIQGIEYYKKHRNKNPVGLMHVKIGPYSFDDIEFVSAFDVGANKIGQPLDKAVFASPNLVRWTKLPKSNVIVKESPILDGIGIYVENRIKPLKNPSPKEKLEKEIIEEIKKTKTEILVNYLPVGSQKATEFWAGIALKTGCAFVNCLPAFIASNKNWAAKFKRKRI</sequence>
<dbReference type="InterPro" id="IPR036291">
    <property type="entry name" value="NAD(P)-bd_dom_sf"/>
</dbReference>
<dbReference type="AlphaFoldDB" id="A0A2G9YZB4"/>
<comment type="caution">
    <text evidence="1">The sequence shown here is derived from an EMBL/GenBank/DDBJ whole genome shotgun (WGS) entry which is preliminary data.</text>
</comment>